<name>A0ABS8GXG3_9FLAO</name>
<evidence type="ECO:0000313" key="7">
    <source>
        <dbReference type="EMBL" id="MCC4214496.1"/>
    </source>
</evidence>
<protein>
    <submittedName>
        <fullName evidence="7">O-antigen ligase family protein</fullName>
    </submittedName>
</protein>
<evidence type="ECO:0000256" key="1">
    <source>
        <dbReference type="ARBA" id="ARBA00004141"/>
    </source>
</evidence>
<gene>
    <name evidence="7" type="ORF">LLW17_17360</name>
</gene>
<feature type="transmembrane region" description="Helical" evidence="5">
    <location>
        <begin position="234"/>
        <end position="251"/>
    </location>
</feature>
<organism evidence="7 8">
    <name type="scientific">Leeuwenhoekiella parthenopeia</name>
    <dbReference type="NCBI Taxonomy" id="2890320"/>
    <lineage>
        <taxon>Bacteria</taxon>
        <taxon>Pseudomonadati</taxon>
        <taxon>Bacteroidota</taxon>
        <taxon>Flavobacteriia</taxon>
        <taxon>Flavobacteriales</taxon>
        <taxon>Flavobacteriaceae</taxon>
        <taxon>Leeuwenhoekiella</taxon>
    </lineage>
</organism>
<feature type="transmembrane region" description="Helical" evidence="5">
    <location>
        <begin position="35"/>
        <end position="52"/>
    </location>
</feature>
<dbReference type="RefSeq" id="WP_228231555.1">
    <property type="nucleotide sequence ID" value="NZ_JAJGMW010000031.1"/>
</dbReference>
<feature type="transmembrane region" description="Helical" evidence="5">
    <location>
        <begin position="286"/>
        <end position="303"/>
    </location>
</feature>
<dbReference type="Proteomes" id="UP001197770">
    <property type="component" value="Unassembled WGS sequence"/>
</dbReference>
<dbReference type="PANTHER" id="PTHR37422:SF13">
    <property type="entry name" value="LIPOPOLYSACCHARIDE BIOSYNTHESIS PROTEIN PA4999-RELATED"/>
    <property type="match status" value="1"/>
</dbReference>
<feature type="transmembrane region" description="Helical" evidence="5">
    <location>
        <begin position="206"/>
        <end position="227"/>
    </location>
</feature>
<reference evidence="7 8" key="1">
    <citation type="submission" date="2021-11" db="EMBL/GenBank/DDBJ databases">
        <title>Seasonal and diel survey of microbial diversity of the Tyrrhenian coast.</title>
        <authorList>
            <person name="Gattoni G."/>
            <person name="Corral P."/>
        </authorList>
    </citation>
    <scope>NUCLEOTIDE SEQUENCE [LARGE SCALE GENOMIC DNA]</scope>
    <source>
        <strain evidence="7 8">Mr9</strain>
    </source>
</reference>
<dbReference type="EMBL" id="JAJGMW010000031">
    <property type="protein sequence ID" value="MCC4214496.1"/>
    <property type="molecule type" value="Genomic_DNA"/>
</dbReference>
<dbReference type="InterPro" id="IPR051533">
    <property type="entry name" value="WaaL-like"/>
</dbReference>
<comment type="subcellular location">
    <subcellularLocation>
        <location evidence="1">Membrane</location>
        <topology evidence="1">Multi-pass membrane protein</topology>
    </subcellularLocation>
</comment>
<accession>A0ABS8GXG3</accession>
<feature type="transmembrane region" description="Helical" evidence="5">
    <location>
        <begin position="86"/>
        <end position="102"/>
    </location>
</feature>
<feature type="transmembrane region" description="Helical" evidence="5">
    <location>
        <begin position="257"/>
        <end position="274"/>
    </location>
</feature>
<feature type="transmembrane region" description="Helical" evidence="5">
    <location>
        <begin position="413"/>
        <end position="436"/>
    </location>
</feature>
<evidence type="ECO:0000256" key="5">
    <source>
        <dbReference type="SAM" id="Phobius"/>
    </source>
</evidence>
<evidence type="ECO:0000256" key="4">
    <source>
        <dbReference type="ARBA" id="ARBA00023136"/>
    </source>
</evidence>
<evidence type="ECO:0000259" key="6">
    <source>
        <dbReference type="Pfam" id="PF04932"/>
    </source>
</evidence>
<proteinExistence type="predicted"/>
<feature type="transmembrane region" description="Helical" evidence="5">
    <location>
        <begin position="137"/>
        <end position="155"/>
    </location>
</feature>
<dbReference type="InterPro" id="IPR007016">
    <property type="entry name" value="O-antigen_ligase-rel_domated"/>
</dbReference>
<keyword evidence="4 5" id="KW-0472">Membrane</keyword>
<keyword evidence="8" id="KW-1185">Reference proteome</keyword>
<feature type="domain" description="O-antigen ligase-related" evidence="6">
    <location>
        <begin position="243"/>
        <end position="390"/>
    </location>
</feature>
<evidence type="ECO:0000256" key="3">
    <source>
        <dbReference type="ARBA" id="ARBA00022989"/>
    </source>
</evidence>
<feature type="transmembrane region" description="Helical" evidence="5">
    <location>
        <begin position="382"/>
        <end position="401"/>
    </location>
</feature>
<dbReference type="GO" id="GO:0016874">
    <property type="term" value="F:ligase activity"/>
    <property type="evidence" value="ECO:0007669"/>
    <property type="project" value="UniProtKB-KW"/>
</dbReference>
<keyword evidence="2 5" id="KW-0812">Transmembrane</keyword>
<comment type="caution">
    <text evidence="7">The sequence shown here is derived from an EMBL/GenBank/DDBJ whole genome shotgun (WGS) entry which is preliminary data.</text>
</comment>
<sequence>MLKLFKNHNKLYLQLVALHIGIGFAIYLFRFLGLFYFLGSIVFFVLWVFQSGNKQNQALLAAAYMTAGEVFFRMTGGSIIPWEAGKYSVICFILLGLFFSGTSRKSAPYWLYLLLLIPGVIYAASTLNFDTNVRKAIIFNLSGPFCLGIAALYCYDRRISKMQLHYLVWCLLMPVLSLGIYLFFYTPDTREVLNGTQSNFALSGGYGPNQVATALGIGMFALVVQIFVNSKNKLLFFLNLGLLMFLTYRAIITFSRGGVLTAALISIAFIVIYFQGVPARKKSAISFYLMVIGGAIAMTWLISSARTMGLIDLRYANKDAAGRIKEDLSTGRQELITSELTFFVNNPIMGIGVGKTKEYREEKLDILAASHNEISRLLSEHGVFGLIALIILIVTPLFYRIGNRKNYLFYSFLGFWFLTINHSSMRVAAPAFIYALSLLNVVHEKKNTLPGKQISA</sequence>
<evidence type="ECO:0000313" key="8">
    <source>
        <dbReference type="Proteomes" id="UP001197770"/>
    </source>
</evidence>
<keyword evidence="3 5" id="KW-1133">Transmembrane helix</keyword>
<feature type="transmembrane region" description="Helical" evidence="5">
    <location>
        <begin position="109"/>
        <end position="125"/>
    </location>
</feature>
<evidence type="ECO:0000256" key="2">
    <source>
        <dbReference type="ARBA" id="ARBA00022692"/>
    </source>
</evidence>
<dbReference type="PANTHER" id="PTHR37422">
    <property type="entry name" value="TEICHURONIC ACID BIOSYNTHESIS PROTEIN TUAE"/>
    <property type="match status" value="1"/>
</dbReference>
<dbReference type="Pfam" id="PF04932">
    <property type="entry name" value="Wzy_C"/>
    <property type="match status" value="1"/>
</dbReference>
<keyword evidence="7" id="KW-0436">Ligase</keyword>
<feature type="transmembrane region" description="Helical" evidence="5">
    <location>
        <begin position="167"/>
        <end position="186"/>
    </location>
</feature>